<organism evidence="1 2">
    <name type="scientific">Melia azedarach</name>
    <name type="common">Chinaberry tree</name>
    <dbReference type="NCBI Taxonomy" id="155640"/>
    <lineage>
        <taxon>Eukaryota</taxon>
        <taxon>Viridiplantae</taxon>
        <taxon>Streptophyta</taxon>
        <taxon>Embryophyta</taxon>
        <taxon>Tracheophyta</taxon>
        <taxon>Spermatophyta</taxon>
        <taxon>Magnoliopsida</taxon>
        <taxon>eudicotyledons</taxon>
        <taxon>Gunneridae</taxon>
        <taxon>Pentapetalae</taxon>
        <taxon>rosids</taxon>
        <taxon>malvids</taxon>
        <taxon>Sapindales</taxon>
        <taxon>Meliaceae</taxon>
        <taxon>Melia</taxon>
    </lineage>
</organism>
<proteinExistence type="predicted"/>
<evidence type="ECO:0000313" key="2">
    <source>
        <dbReference type="Proteomes" id="UP001164539"/>
    </source>
</evidence>
<dbReference type="EMBL" id="CM051403">
    <property type="protein sequence ID" value="KAJ4708659.1"/>
    <property type="molecule type" value="Genomic_DNA"/>
</dbReference>
<reference evidence="1 2" key="1">
    <citation type="journal article" date="2023" name="Science">
        <title>Complex scaffold remodeling in plant triterpene biosynthesis.</title>
        <authorList>
            <person name="De La Pena R."/>
            <person name="Hodgson H."/>
            <person name="Liu J.C."/>
            <person name="Stephenson M.J."/>
            <person name="Martin A.C."/>
            <person name="Owen C."/>
            <person name="Harkess A."/>
            <person name="Leebens-Mack J."/>
            <person name="Jimenez L.E."/>
            <person name="Osbourn A."/>
            <person name="Sattely E.S."/>
        </authorList>
    </citation>
    <scope>NUCLEOTIDE SEQUENCE [LARGE SCALE GENOMIC DNA]</scope>
    <source>
        <strain evidence="2">cv. JPN11</strain>
        <tissue evidence="1">Leaf</tissue>
    </source>
</reference>
<accession>A0ACC1XBL4</accession>
<protein>
    <submittedName>
        <fullName evidence="1">Chloroplastic group IIA intron splicing facilitator CRS1</fullName>
    </submittedName>
</protein>
<sequence length="861" mass="98516">MALQAKYYPFTHICSPLPQTHSSNSLISVRIRIRYSHHPIHSQLETTRTKKKVKPSFFEQIRHKWSLKIPSSREKLPWQEQEREQVQDEQSFGVTETEPDAEDVKSPPVSEPASFALPNRFVSAPWVRGNDSKQTQFDSPPEIITKIEENVDGLLGYSVDNVENSVVKEVTELDNEVVYSEESEIYDVKIDANPIELPTDKQTEITGELNRVDTLGKKQLKGNEEFGVSNGPPWKRDTDRRKRSNTELAERMIPEHELRRLRNVSLRMLERIKVGSAGITQALVDSIHEKWKVDEVVKLKFEEPHSLNMKRTHEILERRTGGLVIWRSGSSVVLFRGMAYKLPCVQSFTKQNQMQNSEVVWIDVIHKVGVDNSIRTMESYIPDSASSLQNLSKEELIDLSELNYLLDELGPRFKDWPGREPLPVDADLLPPVVPGYQPPLRLLPHGVRQTLRDNETTMYRRLARKMPPHFALGRNRELQGLAKAMIKLWEKSAISKIAIKRGVLNTRNERMAEELKNLTGGTLLSRNKDYIVFYRGNDFLPPVIMEALKERSKLTYIQQDEEEQARQVASAFIESKVKASKGPLVAGTLAETVAATSHWGKQPSSDDVEEMMRDSTLTRHVSLLRYLEKKLVIAKGKLKKADRALAKVQENLDPAELPSDLETITNEERFLLRKIGLSMKPYLLLGRRGVYDGTIENMHLHWKYRELVKIIVKGKSFAQVKQIAIALEAESGGVLVSLDETPKGIAIIVYRGKNYIRPLELRPGNLLTRRQALARSIELQRREALKHHILDLEERVELVKSELEEIKAGKTIDINKSLCSRWDDASFSDDDIEEVEREETCLETYDSGNEGGYQHNEFLQQ</sequence>
<keyword evidence="2" id="KW-1185">Reference proteome</keyword>
<evidence type="ECO:0000313" key="1">
    <source>
        <dbReference type="EMBL" id="KAJ4708659.1"/>
    </source>
</evidence>
<comment type="caution">
    <text evidence="1">The sequence shown here is derived from an EMBL/GenBank/DDBJ whole genome shotgun (WGS) entry which is preliminary data.</text>
</comment>
<gene>
    <name evidence="1" type="ORF">OWV82_018569</name>
</gene>
<dbReference type="Proteomes" id="UP001164539">
    <property type="component" value="Chromosome 10"/>
</dbReference>
<name>A0ACC1XBL4_MELAZ</name>